<dbReference type="InterPro" id="IPR017937">
    <property type="entry name" value="Thioredoxin_CS"/>
</dbReference>
<dbReference type="PANTHER" id="PTHR42852">
    <property type="entry name" value="THIOL:DISULFIDE INTERCHANGE PROTEIN DSBE"/>
    <property type="match status" value="1"/>
</dbReference>
<dbReference type="Pfam" id="PF00578">
    <property type="entry name" value="AhpC-TSA"/>
    <property type="match status" value="1"/>
</dbReference>
<gene>
    <name evidence="4" type="ORF">KIP89_11765</name>
</gene>
<dbReference type="Gene3D" id="3.40.30.10">
    <property type="entry name" value="Glutaredoxin"/>
    <property type="match status" value="1"/>
</dbReference>
<dbReference type="SUPFAM" id="SSF52833">
    <property type="entry name" value="Thioredoxin-like"/>
    <property type="match status" value="1"/>
</dbReference>
<dbReference type="EMBL" id="JAHCQH010000016">
    <property type="protein sequence ID" value="MBS9477784.1"/>
    <property type="molecule type" value="Genomic_DNA"/>
</dbReference>
<protein>
    <submittedName>
        <fullName evidence="4">TlpA family protein disulfide reductase</fullName>
    </submittedName>
</protein>
<dbReference type="InterPro" id="IPR036249">
    <property type="entry name" value="Thioredoxin-like_sf"/>
</dbReference>
<dbReference type="PANTHER" id="PTHR42852:SF13">
    <property type="entry name" value="PROTEIN DIPZ"/>
    <property type="match status" value="1"/>
</dbReference>
<organism evidence="4 5">
    <name type="scientific">Ancylobacter radicis</name>
    <dbReference type="NCBI Taxonomy" id="2836179"/>
    <lineage>
        <taxon>Bacteria</taxon>
        <taxon>Pseudomonadati</taxon>
        <taxon>Pseudomonadota</taxon>
        <taxon>Alphaproteobacteria</taxon>
        <taxon>Hyphomicrobiales</taxon>
        <taxon>Xanthobacteraceae</taxon>
        <taxon>Ancylobacter</taxon>
    </lineage>
</organism>
<keyword evidence="2" id="KW-0732">Signal</keyword>
<name>A0ABS5R7Y6_9HYPH</name>
<feature type="signal peptide" evidence="2">
    <location>
        <begin position="1"/>
        <end position="19"/>
    </location>
</feature>
<proteinExistence type="predicted"/>
<sequence>MAGLVLASLASLTPGAGVAGVFPASPASPAPSLAPSPAPTLELPSLDGGIAGLAALRGRPVLVHFFATWCEPCREELGGLSRLAATRDASAPDGGLAVLAVDVGEVKLRLRRFLDREFAGRPPAFPILLDEDRAVSRAWNVSVLPASLLLDSAHAIRLTADGPVDWDDPAARRVLDALTAPATAPATDPSAAATLARGLPPLID</sequence>
<dbReference type="InterPro" id="IPR013766">
    <property type="entry name" value="Thioredoxin_domain"/>
</dbReference>
<evidence type="ECO:0000313" key="4">
    <source>
        <dbReference type="EMBL" id="MBS9477784.1"/>
    </source>
</evidence>
<feature type="chain" id="PRO_5045285147" evidence="2">
    <location>
        <begin position="20"/>
        <end position="204"/>
    </location>
</feature>
<dbReference type="PROSITE" id="PS51352">
    <property type="entry name" value="THIOREDOXIN_2"/>
    <property type="match status" value="1"/>
</dbReference>
<keyword evidence="5" id="KW-1185">Reference proteome</keyword>
<dbReference type="Proteomes" id="UP001166585">
    <property type="component" value="Unassembled WGS sequence"/>
</dbReference>
<evidence type="ECO:0000256" key="2">
    <source>
        <dbReference type="SAM" id="SignalP"/>
    </source>
</evidence>
<feature type="domain" description="Thioredoxin" evidence="3">
    <location>
        <begin position="32"/>
        <end position="180"/>
    </location>
</feature>
<dbReference type="PROSITE" id="PS00194">
    <property type="entry name" value="THIOREDOXIN_1"/>
    <property type="match status" value="1"/>
</dbReference>
<comment type="caution">
    <text evidence="4">The sequence shown here is derived from an EMBL/GenBank/DDBJ whole genome shotgun (WGS) entry which is preliminary data.</text>
</comment>
<accession>A0ABS5R7Y6</accession>
<evidence type="ECO:0000259" key="3">
    <source>
        <dbReference type="PROSITE" id="PS51352"/>
    </source>
</evidence>
<reference evidence="4" key="1">
    <citation type="submission" date="2021-05" db="EMBL/GenBank/DDBJ databases">
        <authorList>
            <person name="Sun Q."/>
            <person name="Inoue M."/>
        </authorList>
    </citation>
    <scope>NUCLEOTIDE SEQUENCE</scope>
    <source>
        <strain evidence="4">VKM B-3255</strain>
    </source>
</reference>
<dbReference type="InterPro" id="IPR000866">
    <property type="entry name" value="AhpC/TSA"/>
</dbReference>
<evidence type="ECO:0000256" key="1">
    <source>
        <dbReference type="ARBA" id="ARBA00023284"/>
    </source>
</evidence>
<evidence type="ECO:0000313" key="5">
    <source>
        <dbReference type="Proteomes" id="UP001166585"/>
    </source>
</evidence>
<keyword evidence="1" id="KW-0676">Redox-active center</keyword>
<dbReference type="CDD" id="cd02966">
    <property type="entry name" value="TlpA_like_family"/>
    <property type="match status" value="1"/>
</dbReference>
<dbReference type="InterPro" id="IPR050553">
    <property type="entry name" value="Thioredoxin_ResA/DsbE_sf"/>
</dbReference>